<feature type="transmembrane region" description="Helical" evidence="7">
    <location>
        <begin position="213"/>
        <end position="236"/>
    </location>
</feature>
<evidence type="ECO:0000256" key="5">
    <source>
        <dbReference type="ARBA" id="ARBA00022989"/>
    </source>
</evidence>
<evidence type="ECO:0000256" key="6">
    <source>
        <dbReference type="ARBA" id="ARBA00023136"/>
    </source>
</evidence>
<evidence type="ECO:0000256" key="2">
    <source>
        <dbReference type="ARBA" id="ARBA00022448"/>
    </source>
</evidence>
<accession>A0A3A9WYE6</accession>
<feature type="transmembrane region" description="Helical" evidence="7">
    <location>
        <begin position="32"/>
        <end position="53"/>
    </location>
</feature>
<dbReference type="InterPro" id="IPR035906">
    <property type="entry name" value="MetI-like_sf"/>
</dbReference>
<name>A0A3A9WYE6_9ACTN</name>
<dbReference type="InterPro" id="IPR025966">
    <property type="entry name" value="OppC_N"/>
</dbReference>
<dbReference type="Pfam" id="PF12911">
    <property type="entry name" value="OppC_N"/>
    <property type="match status" value="1"/>
</dbReference>
<dbReference type="Proteomes" id="UP000275024">
    <property type="component" value="Unassembled WGS sequence"/>
</dbReference>
<evidence type="ECO:0000256" key="7">
    <source>
        <dbReference type="RuleBase" id="RU363032"/>
    </source>
</evidence>
<dbReference type="Proteomes" id="UP000268652">
    <property type="component" value="Unassembled WGS sequence"/>
</dbReference>
<keyword evidence="3" id="KW-1003">Cell membrane</keyword>
<evidence type="ECO:0000259" key="8">
    <source>
        <dbReference type="PROSITE" id="PS50928"/>
    </source>
</evidence>
<dbReference type="EMBL" id="RBDY01000001">
    <property type="protein sequence ID" value="RKN27399.1"/>
    <property type="molecule type" value="Genomic_DNA"/>
</dbReference>
<keyword evidence="6 7" id="KW-0472">Membrane</keyword>
<organism evidence="9 12">
    <name type="scientific">Streptomyces radicis</name>
    <dbReference type="NCBI Taxonomy" id="1750517"/>
    <lineage>
        <taxon>Bacteria</taxon>
        <taxon>Bacillati</taxon>
        <taxon>Actinomycetota</taxon>
        <taxon>Actinomycetes</taxon>
        <taxon>Kitasatosporales</taxon>
        <taxon>Streptomycetaceae</taxon>
        <taxon>Streptomyces</taxon>
    </lineage>
</organism>
<dbReference type="Pfam" id="PF00528">
    <property type="entry name" value="BPD_transp_1"/>
    <property type="match status" value="1"/>
</dbReference>
<dbReference type="PANTHER" id="PTHR43386">
    <property type="entry name" value="OLIGOPEPTIDE TRANSPORT SYSTEM PERMEASE PROTEIN APPC"/>
    <property type="match status" value="1"/>
</dbReference>
<evidence type="ECO:0000256" key="3">
    <source>
        <dbReference type="ARBA" id="ARBA00022475"/>
    </source>
</evidence>
<dbReference type="InterPro" id="IPR050366">
    <property type="entry name" value="BP-dependent_transpt_permease"/>
</dbReference>
<dbReference type="RefSeq" id="WP_120694767.1">
    <property type="nucleotide sequence ID" value="NZ_RBDX01000001.1"/>
</dbReference>
<reference evidence="11 12" key="1">
    <citation type="submission" date="2018-09" db="EMBL/GenBank/DDBJ databases">
        <title>Streptomyces sp. nov. DS1-2, an endophytic actinomycete isolated from roots of Dendrobium scabrilingue.</title>
        <authorList>
            <person name="Kuncharoen N."/>
            <person name="Kudo T."/>
            <person name="Ohkuma M."/>
            <person name="Yuki M."/>
            <person name="Tanasupawat S."/>
        </authorList>
    </citation>
    <scope>NUCLEOTIDE SEQUENCE [LARGE SCALE GENOMIC DNA]</scope>
    <source>
        <strain evidence="9 12">AZ1-7</strain>
        <strain evidence="10 11">DS1-2</strain>
    </source>
</reference>
<dbReference type="Gene3D" id="1.10.3720.10">
    <property type="entry name" value="MetI-like"/>
    <property type="match status" value="1"/>
</dbReference>
<dbReference type="SUPFAM" id="SSF161098">
    <property type="entry name" value="MetI-like"/>
    <property type="match status" value="1"/>
</dbReference>
<evidence type="ECO:0000256" key="1">
    <source>
        <dbReference type="ARBA" id="ARBA00004651"/>
    </source>
</evidence>
<protein>
    <submittedName>
        <fullName evidence="9">ABC transporter permease</fullName>
    </submittedName>
</protein>
<evidence type="ECO:0000256" key="4">
    <source>
        <dbReference type="ARBA" id="ARBA00022692"/>
    </source>
</evidence>
<feature type="transmembrane region" description="Helical" evidence="7">
    <location>
        <begin position="260"/>
        <end position="281"/>
    </location>
</feature>
<evidence type="ECO:0000313" key="12">
    <source>
        <dbReference type="Proteomes" id="UP000275024"/>
    </source>
</evidence>
<keyword evidence="11" id="KW-1185">Reference proteome</keyword>
<proteinExistence type="inferred from homology"/>
<sequence>MTAAPVTSAAPEATELAVPLPLLRRALAHRSLIAGLVLVGAVVVAAVCAPLIAPHDPAAQDLRAALLPPSGEHLLGTDHLGRDVFSRLVYAARTDLRIGAVTVVVPFVVGTLVGSVAGYAGGRLDRVLSYLVDTVLAFPFYVLILAIVAVVGTGERGIYVAYALVGWVAYARVTRSATSVTAAQPWVHAARESGLSHRRVLLRHVLPNTLPQAVVFLFTDVVFVIAAVVTLSYLGLGIQPPTADWGSMIADARAFLTTKWWLAAAPGLAVVVTGVGLSLVADGLTDLWGER</sequence>
<dbReference type="AlphaFoldDB" id="A0A3A9WYE6"/>
<dbReference type="CDD" id="cd06261">
    <property type="entry name" value="TM_PBP2"/>
    <property type="match status" value="1"/>
</dbReference>
<feature type="transmembrane region" description="Helical" evidence="7">
    <location>
        <begin position="98"/>
        <end position="120"/>
    </location>
</feature>
<evidence type="ECO:0000313" key="10">
    <source>
        <dbReference type="EMBL" id="RKN27399.1"/>
    </source>
</evidence>
<comment type="subcellular location">
    <subcellularLocation>
        <location evidence="1 7">Cell membrane</location>
        <topology evidence="1 7">Multi-pass membrane protein</topology>
    </subcellularLocation>
</comment>
<dbReference type="PANTHER" id="PTHR43386:SF1">
    <property type="entry name" value="D,D-DIPEPTIDE TRANSPORT SYSTEM PERMEASE PROTEIN DDPC-RELATED"/>
    <property type="match status" value="1"/>
</dbReference>
<dbReference type="GO" id="GO:0005886">
    <property type="term" value="C:plasma membrane"/>
    <property type="evidence" value="ECO:0007669"/>
    <property type="project" value="UniProtKB-SubCell"/>
</dbReference>
<gene>
    <name evidence="10" type="ORF">D7318_00310</name>
    <name evidence="9" type="ORF">D7319_02585</name>
</gene>
<comment type="caution">
    <text evidence="9">The sequence shown here is derived from an EMBL/GenBank/DDBJ whole genome shotgun (WGS) entry which is preliminary data.</text>
</comment>
<comment type="similarity">
    <text evidence="7">Belongs to the binding-protein-dependent transport system permease family.</text>
</comment>
<dbReference type="OrthoDB" id="9812701at2"/>
<keyword evidence="5 7" id="KW-1133">Transmembrane helix</keyword>
<dbReference type="PROSITE" id="PS50928">
    <property type="entry name" value="ABC_TM1"/>
    <property type="match status" value="1"/>
</dbReference>
<keyword evidence="2 7" id="KW-0813">Transport</keyword>
<evidence type="ECO:0000313" key="9">
    <source>
        <dbReference type="EMBL" id="RKN12836.1"/>
    </source>
</evidence>
<dbReference type="GO" id="GO:0055085">
    <property type="term" value="P:transmembrane transport"/>
    <property type="evidence" value="ECO:0007669"/>
    <property type="project" value="InterPro"/>
</dbReference>
<evidence type="ECO:0000313" key="11">
    <source>
        <dbReference type="Proteomes" id="UP000268652"/>
    </source>
</evidence>
<feature type="domain" description="ABC transmembrane type-1" evidence="8">
    <location>
        <begin position="92"/>
        <end position="281"/>
    </location>
</feature>
<dbReference type="InterPro" id="IPR000515">
    <property type="entry name" value="MetI-like"/>
</dbReference>
<dbReference type="EMBL" id="RBDX01000001">
    <property type="protein sequence ID" value="RKN12836.1"/>
    <property type="molecule type" value="Genomic_DNA"/>
</dbReference>
<feature type="transmembrane region" description="Helical" evidence="7">
    <location>
        <begin position="127"/>
        <end position="151"/>
    </location>
</feature>
<keyword evidence="4 7" id="KW-0812">Transmembrane</keyword>